<dbReference type="SUPFAM" id="SSF51735">
    <property type="entry name" value="NAD(P)-binding Rossmann-fold domains"/>
    <property type="match status" value="1"/>
</dbReference>
<evidence type="ECO:0000313" key="2">
    <source>
        <dbReference type="EMBL" id="KAJ3475072.1"/>
    </source>
</evidence>
<dbReference type="GO" id="GO:0016491">
    <property type="term" value="F:oxidoreductase activity"/>
    <property type="evidence" value="ECO:0007669"/>
    <property type="project" value="UniProtKB-KW"/>
</dbReference>
<protein>
    <recommendedName>
        <fullName evidence="4">NAD(P)-binding protein</fullName>
    </recommendedName>
</protein>
<dbReference type="AlphaFoldDB" id="A0AAD5Y8J3"/>
<proteinExistence type="predicted"/>
<keyword evidence="1" id="KW-0560">Oxidoreductase</keyword>
<accession>A0AAD5Y8J3</accession>
<dbReference type="PANTHER" id="PTHR43157:SF31">
    <property type="entry name" value="PHOSPHATIDYLINOSITOL-GLYCAN BIOSYNTHESIS CLASS F PROTEIN"/>
    <property type="match status" value="1"/>
</dbReference>
<dbReference type="PRINTS" id="PR00081">
    <property type="entry name" value="GDHRDH"/>
</dbReference>
<keyword evidence="3" id="KW-1185">Reference proteome</keyword>
<comment type="caution">
    <text evidence="2">The sequence shown here is derived from an EMBL/GenBank/DDBJ whole genome shotgun (WGS) entry which is preliminary data.</text>
</comment>
<gene>
    <name evidence="2" type="ORF">NLI96_g12075</name>
</gene>
<dbReference type="EMBL" id="JANAWD010000922">
    <property type="protein sequence ID" value="KAJ3475072.1"/>
    <property type="molecule type" value="Genomic_DNA"/>
</dbReference>
<reference evidence="2" key="1">
    <citation type="submission" date="2022-07" db="EMBL/GenBank/DDBJ databases">
        <title>Genome Sequence of Physisporinus lineatus.</title>
        <authorList>
            <person name="Buettner E."/>
        </authorList>
    </citation>
    <scope>NUCLEOTIDE SEQUENCE</scope>
    <source>
        <strain evidence="2">VT162</strain>
    </source>
</reference>
<sequence length="321" mass="35294">MGALLSQSFNPETDVGDLKGKVILVTGGNSGIGFATIQHLARLGAKVYMGARNKDKALEAIQRLKHEGLGPGYGEVVWLDVNLSDPRRAKKAAEDFMVRETKLDVLVNNAAVSKYSGTLHNHKRCYLCPCVFTRTLLPLLKKTAEKPGSDVRIVTVSSNAMILCHGLRFRSKDDFNDRHSDSWWPAASRYVRTKLANALFATELQRRLDREGIPIIILSLHPGCVNTEGYQAYAQQKRGVIGFIWSWFGNLFLLSPSDGALNSVFAAVAPEIRANPQTYKGGHLRSVGVVGAPNKEALDEDLAHELWDTTDTILNKLGVVV</sequence>
<evidence type="ECO:0008006" key="4">
    <source>
        <dbReference type="Google" id="ProtNLM"/>
    </source>
</evidence>
<evidence type="ECO:0000256" key="1">
    <source>
        <dbReference type="ARBA" id="ARBA00023002"/>
    </source>
</evidence>
<dbReference type="Proteomes" id="UP001212997">
    <property type="component" value="Unassembled WGS sequence"/>
</dbReference>
<dbReference type="PANTHER" id="PTHR43157">
    <property type="entry name" value="PHOSPHATIDYLINOSITOL-GLYCAN BIOSYNTHESIS CLASS F PROTEIN-RELATED"/>
    <property type="match status" value="1"/>
</dbReference>
<dbReference type="InterPro" id="IPR002347">
    <property type="entry name" value="SDR_fam"/>
</dbReference>
<dbReference type="InterPro" id="IPR036291">
    <property type="entry name" value="NAD(P)-bd_dom_sf"/>
</dbReference>
<dbReference type="Pfam" id="PF00106">
    <property type="entry name" value="adh_short"/>
    <property type="match status" value="1"/>
</dbReference>
<dbReference type="Gene3D" id="3.40.50.720">
    <property type="entry name" value="NAD(P)-binding Rossmann-like Domain"/>
    <property type="match status" value="1"/>
</dbReference>
<name>A0AAD5Y8J3_9APHY</name>
<evidence type="ECO:0000313" key="3">
    <source>
        <dbReference type="Proteomes" id="UP001212997"/>
    </source>
</evidence>
<organism evidence="2 3">
    <name type="scientific">Meripilus lineatus</name>
    <dbReference type="NCBI Taxonomy" id="2056292"/>
    <lineage>
        <taxon>Eukaryota</taxon>
        <taxon>Fungi</taxon>
        <taxon>Dikarya</taxon>
        <taxon>Basidiomycota</taxon>
        <taxon>Agaricomycotina</taxon>
        <taxon>Agaricomycetes</taxon>
        <taxon>Polyporales</taxon>
        <taxon>Meripilaceae</taxon>
        <taxon>Meripilus</taxon>
    </lineage>
</organism>